<dbReference type="AlphaFoldDB" id="A0A286UAB1"/>
<keyword evidence="3" id="KW-1185">Reference proteome</keyword>
<protein>
    <submittedName>
        <fullName evidence="2">Uncharacterized protein</fullName>
    </submittedName>
</protein>
<dbReference type="InParanoid" id="A0A286UAB1"/>
<feature type="compositionally biased region" description="Polar residues" evidence="1">
    <location>
        <begin position="69"/>
        <end position="87"/>
    </location>
</feature>
<proteinExistence type="predicted"/>
<evidence type="ECO:0000256" key="1">
    <source>
        <dbReference type="SAM" id="MobiDB-lite"/>
    </source>
</evidence>
<evidence type="ECO:0000313" key="3">
    <source>
        <dbReference type="Proteomes" id="UP000217199"/>
    </source>
</evidence>
<name>A0A286UAB1_9AGAM</name>
<gene>
    <name evidence="2" type="ORF">PNOK_0812700</name>
</gene>
<accession>A0A286UAB1</accession>
<dbReference type="EMBL" id="NBII01000008">
    <property type="protein sequence ID" value="PAV16507.1"/>
    <property type="molecule type" value="Genomic_DNA"/>
</dbReference>
<organism evidence="2 3">
    <name type="scientific">Pyrrhoderma noxium</name>
    <dbReference type="NCBI Taxonomy" id="2282107"/>
    <lineage>
        <taxon>Eukaryota</taxon>
        <taxon>Fungi</taxon>
        <taxon>Dikarya</taxon>
        <taxon>Basidiomycota</taxon>
        <taxon>Agaricomycotina</taxon>
        <taxon>Agaricomycetes</taxon>
        <taxon>Hymenochaetales</taxon>
        <taxon>Hymenochaetaceae</taxon>
        <taxon>Pyrrhoderma</taxon>
    </lineage>
</organism>
<dbReference type="OrthoDB" id="3222645at2759"/>
<sequence>MGTLHEDDHLVARPRLGARTQTSANVNQRSFIHKILLPDFAFSLSNLVSRTAADVVKPPFKSCHCGSLDQESQNKGYKSSSLRTSNQNSVPVAEVRATIGKPVSVQKADPSESLAQTGHTNLQFQTKPDKGTVKELIKDFESLRHISESTISTIAYEGAKSRLPFLDYQKVVLKALSAVASYKVFEIVSIEFAPGLSSESRQEFDSVFKDMLSREPQPIALHWRTFTYTSLTQGTRRGRVEEFRKTHQEDLLDAFRTILYVGGVRPRYLMDLEVILSKSGIIEKAIQFGEKMKTQYFSFYPDVFAPEHYAAFEGNTMEVLETEQFRVRSCSSIEPESYEVGYTLFPGLLIRSPSNDIKDRILVKCQIARLELVRA</sequence>
<reference evidence="2 3" key="1">
    <citation type="journal article" date="2017" name="Mol. Ecol.">
        <title>Comparative and population genomic landscape of Phellinus noxius: A hypervariable fungus causing root rot in trees.</title>
        <authorList>
            <person name="Chung C.L."/>
            <person name="Lee T.J."/>
            <person name="Akiba M."/>
            <person name="Lee H.H."/>
            <person name="Kuo T.H."/>
            <person name="Liu D."/>
            <person name="Ke H.M."/>
            <person name="Yokoi T."/>
            <person name="Roa M.B."/>
            <person name="Lu M.J."/>
            <person name="Chang Y.Y."/>
            <person name="Ann P.J."/>
            <person name="Tsai J.N."/>
            <person name="Chen C.Y."/>
            <person name="Tzean S.S."/>
            <person name="Ota Y."/>
            <person name="Hattori T."/>
            <person name="Sahashi N."/>
            <person name="Liou R.F."/>
            <person name="Kikuchi T."/>
            <person name="Tsai I.J."/>
        </authorList>
    </citation>
    <scope>NUCLEOTIDE SEQUENCE [LARGE SCALE GENOMIC DNA]</scope>
    <source>
        <strain evidence="2 3">FFPRI411160</strain>
    </source>
</reference>
<dbReference type="Proteomes" id="UP000217199">
    <property type="component" value="Unassembled WGS sequence"/>
</dbReference>
<evidence type="ECO:0000313" key="2">
    <source>
        <dbReference type="EMBL" id="PAV16507.1"/>
    </source>
</evidence>
<comment type="caution">
    <text evidence="2">The sequence shown here is derived from an EMBL/GenBank/DDBJ whole genome shotgun (WGS) entry which is preliminary data.</text>
</comment>
<feature type="region of interest" description="Disordered" evidence="1">
    <location>
        <begin position="67"/>
        <end position="87"/>
    </location>
</feature>